<dbReference type="Proteomes" id="UP000494106">
    <property type="component" value="Unassembled WGS sequence"/>
</dbReference>
<organism evidence="1 2">
    <name type="scientific">Arctia plantaginis</name>
    <name type="common">Wood tiger moth</name>
    <name type="synonym">Phalaena plantaginis</name>
    <dbReference type="NCBI Taxonomy" id="874455"/>
    <lineage>
        <taxon>Eukaryota</taxon>
        <taxon>Metazoa</taxon>
        <taxon>Ecdysozoa</taxon>
        <taxon>Arthropoda</taxon>
        <taxon>Hexapoda</taxon>
        <taxon>Insecta</taxon>
        <taxon>Pterygota</taxon>
        <taxon>Neoptera</taxon>
        <taxon>Endopterygota</taxon>
        <taxon>Lepidoptera</taxon>
        <taxon>Glossata</taxon>
        <taxon>Ditrysia</taxon>
        <taxon>Noctuoidea</taxon>
        <taxon>Erebidae</taxon>
        <taxon>Arctiinae</taxon>
        <taxon>Arctia</taxon>
    </lineage>
</organism>
<dbReference type="AlphaFoldDB" id="A0A8S0ZY66"/>
<dbReference type="OrthoDB" id="6623841at2759"/>
<proteinExistence type="predicted"/>
<comment type="caution">
    <text evidence="1">The sequence shown here is derived from an EMBL/GenBank/DDBJ whole genome shotgun (WGS) entry which is preliminary data.</text>
</comment>
<keyword evidence="2" id="KW-1185">Reference proteome</keyword>
<gene>
    <name evidence="1" type="ORF">APLA_LOCUS7520</name>
</gene>
<sequence length="102" mass="11693">MLAASKRLNSRFLAMKHVTYLAHALHRVSEQVRLENPDVYVLISNVKKVFLKAPNKVNFQFKNPDLPLPPQLVIIRLGHLVKGSIILRQTFHSNKGHAFPFQ</sequence>
<reference evidence="1 2" key="1">
    <citation type="submission" date="2020-04" db="EMBL/GenBank/DDBJ databases">
        <authorList>
            <person name="Wallbank WR R."/>
            <person name="Pardo Diaz C."/>
            <person name="Kozak K."/>
            <person name="Martin S."/>
            <person name="Jiggins C."/>
            <person name="Moest M."/>
            <person name="Warren A I."/>
            <person name="Byers J.R.P. K."/>
            <person name="Montejo-Kovacevich G."/>
            <person name="Yen C E."/>
        </authorList>
    </citation>
    <scope>NUCLEOTIDE SEQUENCE [LARGE SCALE GENOMIC DNA]</scope>
</reference>
<dbReference type="EMBL" id="CADEBC010000499">
    <property type="protein sequence ID" value="CAB3238720.1"/>
    <property type="molecule type" value="Genomic_DNA"/>
</dbReference>
<protein>
    <submittedName>
        <fullName evidence="1">Uncharacterized protein</fullName>
    </submittedName>
</protein>
<evidence type="ECO:0000313" key="1">
    <source>
        <dbReference type="EMBL" id="CAB3238720.1"/>
    </source>
</evidence>
<accession>A0A8S0ZY66</accession>
<name>A0A8S0ZY66_ARCPL</name>
<evidence type="ECO:0000313" key="2">
    <source>
        <dbReference type="Proteomes" id="UP000494106"/>
    </source>
</evidence>